<dbReference type="InterPro" id="IPR051570">
    <property type="entry name" value="TBC1_cilium_biogenesis"/>
</dbReference>
<evidence type="ECO:0000256" key="1">
    <source>
        <dbReference type="ARBA" id="ARBA00022574"/>
    </source>
</evidence>
<organism evidence="4 5">
    <name type="scientific">Cichlidogyrus casuarinus</name>
    <dbReference type="NCBI Taxonomy" id="1844966"/>
    <lineage>
        <taxon>Eukaryota</taxon>
        <taxon>Metazoa</taxon>
        <taxon>Spiralia</taxon>
        <taxon>Lophotrochozoa</taxon>
        <taxon>Platyhelminthes</taxon>
        <taxon>Monogenea</taxon>
        <taxon>Monopisthocotylea</taxon>
        <taxon>Dactylogyridea</taxon>
        <taxon>Ancyrocephalidae</taxon>
        <taxon>Cichlidogyrus</taxon>
    </lineage>
</organism>
<evidence type="ECO:0000313" key="4">
    <source>
        <dbReference type="EMBL" id="KAL3309250.1"/>
    </source>
</evidence>
<dbReference type="Proteomes" id="UP001626550">
    <property type="component" value="Unassembled WGS sequence"/>
</dbReference>
<dbReference type="Gene3D" id="2.130.10.10">
    <property type="entry name" value="YVTN repeat-like/Quinoprotein amine dehydrogenase"/>
    <property type="match status" value="2"/>
</dbReference>
<dbReference type="PROSITE" id="PS50082">
    <property type="entry name" value="WD_REPEATS_2"/>
    <property type="match status" value="3"/>
</dbReference>
<evidence type="ECO:0000313" key="5">
    <source>
        <dbReference type="Proteomes" id="UP001626550"/>
    </source>
</evidence>
<dbReference type="AlphaFoldDB" id="A0ABD2PPZ7"/>
<dbReference type="PANTHER" id="PTHR19853">
    <property type="entry name" value="WD REPEAT CONTAINING PROTEIN 3 WDR3"/>
    <property type="match status" value="1"/>
</dbReference>
<keyword evidence="2" id="KW-0677">Repeat</keyword>
<reference evidence="4 5" key="1">
    <citation type="submission" date="2024-11" db="EMBL/GenBank/DDBJ databases">
        <title>Adaptive evolution of stress response genes in parasites aligns with host niche diversity.</title>
        <authorList>
            <person name="Hahn C."/>
            <person name="Resl P."/>
        </authorList>
    </citation>
    <scope>NUCLEOTIDE SEQUENCE [LARGE SCALE GENOMIC DNA]</scope>
    <source>
        <strain evidence="4">EGGRZ-B1_66</strain>
        <tissue evidence="4">Body</tissue>
    </source>
</reference>
<feature type="repeat" description="WD" evidence="3">
    <location>
        <begin position="140"/>
        <end position="181"/>
    </location>
</feature>
<gene>
    <name evidence="4" type="primary">WDR3</name>
    <name evidence="4" type="ORF">Ciccas_012206</name>
</gene>
<dbReference type="InterPro" id="IPR015943">
    <property type="entry name" value="WD40/YVTN_repeat-like_dom_sf"/>
</dbReference>
<protein>
    <submittedName>
        <fullName evidence="4">Dip2/Utp12 protein</fullName>
    </submittedName>
</protein>
<dbReference type="Pfam" id="PF00400">
    <property type="entry name" value="WD40"/>
    <property type="match status" value="3"/>
</dbReference>
<comment type="caution">
    <text evidence="4">The sequence shown here is derived from an EMBL/GenBank/DDBJ whole genome shotgun (WGS) entry which is preliminary data.</text>
</comment>
<dbReference type="InterPro" id="IPR001680">
    <property type="entry name" value="WD40_rpt"/>
</dbReference>
<dbReference type="SUPFAM" id="SSF50978">
    <property type="entry name" value="WD40 repeat-like"/>
    <property type="match status" value="1"/>
</dbReference>
<dbReference type="PANTHER" id="PTHR19853:SF0">
    <property type="entry name" value="WD REPEAT-CONTAINING PROTEIN 3"/>
    <property type="match status" value="1"/>
</dbReference>
<dbReference type="PROSITE" id="PS50294">
    <property type="entry name" value="WD_REPEATS_REGION"/>
    <property type="match status" value="3"/>
</dbReference>
<keyword evidence="5" id="KW-1185">Reference proteome</keyword>
<dbReference type="InterPro" id="IPR036322">
    <property type="entry name" value="WD40_repeat_dom_sf"/>
</dbReference>
<sequence>MPLTDTYQKFDRDGLFGVIANSDSPIQFVQNISDSPVVAVACASYLVFWNLKTSEIESFYSRSDCTELVTAFYVADNYVSIGFNDGFVDIYKRDSIEVEAQFRAGRHKINQLLIDEDILFCASGSEINVCDLVSDTGYKLKGHKGYITRMRLIMNSTILVSSGQDSFIKFWSLQNHHCFMTITGHPSQVWDFDISKDFSYLVSGCADPYLRLWSLKFSENTSQFLSPKTSFDPVKTESIEDLEDVDYNSILSVQFLGTIDRDSKKRVYSLSFDPTSNFIVCQTLESYLSIYQLANEQKIKKKLDKKRKKIEEEEDVELVASDYVKYVYRIVLPSKLVSFCALTKIHKKLKITFAFHLANNSLQQIQLYPLSVETMPNRVEEIHVDADVESENIVAKTLFKLLKPGHRTPPFSCHLTEESLGILSVSQSEAKFWSRLNQSCYLTISWEDESLTASAAILAPGGRFAVIGYEDGSIRVYELYSKSLEFHLPQAHSGPVRALALSGDKKSVYSGSSDKTLNCWDFDFKRTSENRMCLGLKSAMERTVPDSVTCLVITPNNQLICVAMVNLHVDVHFR</sequence>
<accession>A0ABD2PPZ7</accession>
<name>A0ABD2PPZ7_9PLAT</name>
<dbReference type="EMBL" id="JBJKFK010004130">
    <property type="protein sequence ID" value="KAL3309250.1"/>
    <property type="molecule type" value="Genomic_DNA"/>
</dbReference>
<proteinExistence type="predicted"/>
<dbReference type="SMART" id="SM00320">
    <property type="entry name" value="WD40"/>
    <property type="match status" value="7"/>
</dbReference>
<feature type="repeat" description="WD" evidence="3">
    <location>
        <begin position="489"/>
        <end position="530"/>
    </location>
</feature>
<feature type="repeat" description="WD" evidence="3">
    <location>
        <begin position="182"/>
        <end position="223"/>
    </location>
</feature>
<evidence type="ECO:0000256" key="3">
    <source>
        <dbReference type="PROSITE-ProRule" id="PRU00221"/>
    </source>
</evidence>
<keyword evidence="1 3" id="KW-0853">WD repeat</keyword>
<evidence type="ECO:0000256" key="2">
    <source>
        <dbReference type="ARBA" id="ARBA00022737"/>
    </source>
</evidence>